<evidence type="ECO:0000256" key="3">
    <source>
        <dbReference type="ARBA" id="ARBA00023136"/>
    </source>
</evidence>
<keyword evidence="1" id="KW-1003">Cell membrane</keyword>
<comment type="caution">
    <text evidence="7">The sequence shown here is derived from an EMBL/GenBank/DDBJ whole genome shotgun (WGS) entry which is preliminary data.</text>
</comment>
<dbReference type="Pfam" id="PF01547">
    <property type="entry name" value="SBP_bac_1"/>
    <property type="match status" value="1"/>
</dbReference>
<dbReference type="RefSeq" id="WP_234009584.1">
    <property type="nucleotide sequence ID" value="NZ_JAVRET010000035.1"/>
</dbReference>
<dbReference type="PANTHER" id="PTHR43649:SF33">
    <property type="entry name" value="POLYGALACTURONAN_RHAMNOGALACTURONAN-BINDING PROTEIN YTCQ"/>
    <property type="match status" value="1"/>
</dbReference>
<dbReference type="PANTHER" id="PTHR43649">
    <property type="entry name" value="ARABINOSE-BINDING PROTEIN-RELATED"/>
    <property type="match status" value="1"/>
</dbReference>
<reference evidence="8" key="1">
    <citation type="submission" date="2023-07" db="EMBL/GenBank/DDBJ databases">
        <title>30 novel species of actinomycetes from the DSMZ collection.</title>
        <authorList>
            <person name="Nouioui I."/>
        </authorList>
    </citation>
    <scope>NUCLEOTIDE SEQUENCE [LARGE SCALE GENOMIC DNA]</scope>
    <source>
        <strain evidence="8">DSM 41979</strain>
    </source>
</reference>
<keyword evidence="5" id="KW-0449">Lipoprotein</keyword>
<organism evidence="7 8">
    <name type="scientific">Streptomyces evansiae</name>
    <dbReference type="NCBI Taxonomy" id="3075535"/>
    <lineage>
        <taxon>Bacteria</taxon>
        <taxon>Bacillati</taxon>
        <taxon>Actinomycetota</taxon>
        <taxon>Actinomycetes</taxon>
        <taxon>Kitasatosporales</taxon>
        <taxon>Streptomycetaceae</taxon>
        <taxon>Streptomyces</taxon>
    </lineage>
</organism>
<evidence type="ECO:0000256" key="6">
    <source>
        <dbReference type="SAM" id="SignalP"/>
    </source>
</evidence>
<evidence type="ECO:0000313" key="7">
    <source>
        <dbReference type="EMBL" id="MDT0410644.1"/>
    </source>
</evidence>
<dbReference type="PROSITE" id="PS51257">
    <property type="entry name" value="PROKAR_LIPOPROTEIN"/>
    <property type="match status" value="1"/>
</dbReference>
<dbReference type="InterPro" id="IPR050490">
    <property type="entry name" value="Bact_solute-bd_prot1"/>
</dbReference>
<evidence type="ECO:0000256" key="5">
    <source>
        <dbReference type="ARBA" id="ARBA00023288"/>
    </source>
</evidence>
<accession>A0ABU2R3J3</accession>
<dbReference type="Gene3D" id="3.40.190.10">
    <property type="entry name" value="Periplasmic binding protein-like II"/>
    <property type="match status" value="1"/>
</dbReference>
<proteinExistence type="predicted"/>
<gene>
    <name evidence="7" type="ORF">RM698_16485</name>
</gene>
<dbReference type="InterPro" id="IPR006059">
    <property type="entry name" value="SBP"/>
</dbReference>
<keyword evidence="4" id="KW-0564">Palmitate</keyword>
<keyword evidence="3" id="KW-0472">Membrane</keyword>
<keyword evidence="2 6" id="KW-0732">Signal</keyword>
<dbReference type="SUPFAM" id="SSF53850">
    <property type="entry name" value="Periplasmic binding protein-like II"/>
    <property type="match status" value="1"/>
</dbReference>
<evidence type="ECO:0000313" key="8">
    <source>
        <dbReference type="Proteomes" id="UP001183610"/>
    </source>
</evidence>
<keyword evidence="8" id="KW-1185">Reference proteome</keyword>
<feature type="chain" id="PRO_5045882329" evidence="6">
    <location>
        <begin position="30"/>
        <end position="460"/>
    </location>
</feature>
<evidence type="ECO:0000256" key="4">
    <source>
        <dbReference type="ARBA" id="ARBA00023139"/>
    </source>
</evidence>
<name>A0ABU2R3J3_9ACTN</name>
<feature type="signal peptide" evidence="6">
    <location>
        <begin position="1"/>
        <end position="29"/>
    </location>
</feature>
<dbReference type="EMBL" id="JAVRET010000035">
    <property type="protein sequence ID" value="MDT0410644.1"/>
    <property type="molecule type" value="Genomic_DNA"/>
</dbReference>
<dbReference type="Proteomes" id="UP001183610">
    <property type="component" value="Unassembled WGS sequence"/>
</dbReference>
<evidence type="ECO:0000256" key="1">
    <source>
        <dbReference type="ARBA" id="ARBA00022475"/>
    </source>
</evidence>
<protein>
    <submittedName>
        <fullName evidence="7">Extracellular solute-binding protein</fullName>
    </submittedName>
</protein>
<sequence length="460" mass="49389">MKRLLPVARRTSLLATVAALSVLVAGCGASGGGTGSKQGELSMWTFKQSHVAAFQAAAEKFTAETGTKVNIQAYTPDDAFSTKIQAAARTNDLPDVMEVHAKGEDFGLGGAGLIADLSDDIDKEWLDRFIPQVREDGTIMKADYENSLAEGSKTLGVEEGDRYSVPITVGTQGMVYLNKDRAAKAGITEPPATWEDFIADLGKLKKEFGGKGGLTIGLKSPSTALEWIMQPMAYGLLGKERFQELFGKDASKGWSSAEGQKVLDTYMRVQPYWMPGSQTKTIDEADLAFAQGKASVDVGGTYTLAFLADNGYDVGNLMTFPVPPPAAAKTPDLQMAPFSLTGLSMTKKTRNKKEALEWMKFLSRPDIAALFGKKANDVPPNKFTDAQAKKLGPTLNSMQASFGTDPDGYNPTVTTYRPAIYDAGKVGAVLAQMTPLKTLSPKSTGSRMSSMMKSYWAEQG</sequence>
<evidence type="ECO:0000256" key="2">
    <source>
        <dbReference type="ARBA" id="ARBA00022729"/>
    </source>
</evidence>